<dbReference type="Proteomes" id="UP000078529">
    <property type="component" value="Unassembled WGS sequence"/>
</dbReference>
<proteinExistence type="predicted"/>
<evidence type="ECO:0000313" key="2">
    <source>
        <dbReference type="EMBL" id="KTR06231.1"/>
    </source>
</evidence>
<gene>
    <name evidence="2" type="ORF">NS365_08480</name>
</gene>
<feature type="compositionally biased region" description="Low complexity" evidence="1">
    <location>
        <begin position="77"/>
        <end position="89"/>
    </location>
</feature>
<dbReference type="EMBL" id="LDQA01000020">
    <property type="protein sequence ID" value="KTR06231.1"/>
    <property type="molecule type" value="Genomic_DNA"/>
</dbReference>
<organism evidence="2 3">
    <name type="scientific">Aureimonas ureilytica</name>
    <dbReference type="NCBI Taxonomy" id="401562"/>
    <lineage>
        <taxon>Bacteria</taxon>
        <taxon>Pseudomonadati</taxon>
        <taxon>Pseudomonadota</taxon>
        <taxon>Alphaproteobacteria</taxon>
        <taxon>Hyphomicrobiales</taxon>
        <taxon>Aurantimonadaceae</taxon>
        <taxon>Aureimonas</taxon>
    </lineage>
</organism>
<feature type="region of interest" description="Disordered" evidence="1">
    <location>
        <begin position="1"/>
        <end position="92"/>
    </location>
</feature>
<feature type="compositionally biased region" description="Pro residues" evidence="1">
    <location>
        <begin position="37"/>
        <end position="54"/>
    </location>
</feature>
<dbReference type="AlphaFoldDB" id="A0A175RS18"/>
<evidence type="ECO:0000256" key="1">
    <source>
        <dbReference type="SAM" id="MobiDB-lite"/>
    </source>
</evidence>
<comment type="caution">
    <text evidence="2">The sequence shown here is derived from an EMBL/GenBank/DDBJ whole genome shotgun (WGS) entry which is preliminary data.</text>
</comment>
<reference evidence="2 3" key="1">
    <citation type="journal article" date="2016" name="Front. Microbiol.">
        <title>Genomic Resource of Rice Seed Associated Bacteria.</title>
        <authorList>
            <person name="Midha S."/>
            <person name="Bansal K."/>
            <person name="Sharma S."/>
            <person name="Kumar N."/>
            <person name="Patil P.P."/>
            <person name="Chaudhry V."/>
            <person name="Patil P.B."/>
        </authorList>
    </citation>
    <scope>NUCLEOTIDE SEQUENCE [LARGE SCALE GENOMIC DNA]</scope>
    <source>
        <strain evidence="2 3">NS365</strain>
    </source>
</reference>
<feature type="compositionally biased region" description="Pro residues" evidence="1">
    <location>
        <begin position="1"/>
        <end position="28"/>
    </location>
</feature>
<evidence type="ECO:0000313" key="3">
    <source>
        <dbReference type="Proteomes" id="UP000078529"/>
    </source>
</evidence>
<keyword evidence="3" id="KW-1185">Reference proteome</keyword>
<accession>A0A175RS18</accession>
<name>A0A175RS18_9HYPH</name>
<sequence>MVSVPLPPVPGTEPAPPAAPPATPPAEAPPAAAQPAPNSPPATERPPEAAPPAPAQAAPTAPASGPDAGKVADPDKAASAPPVSDVPPAEILYGEDKLPAPVRDLRRKLIEAAKTGEIEKLRPLLETGSEATAVSTSDDGQDPIEILKNASGDGQGVELLAILLETLQAGYVRLDPGGENELYMWPYFTQVNLEKLTKPQLVELFELVTAGDYERMVGNGSYDFYRVGISPEGRFEFFIAGD</sequence>
<protein>
    <submittedName>
        <fullName evidence="2">Uncharacterized protein</fullName>
    </submittedName>
</protein>
<dbReference type="PATRIC" id="fig|401562.4.peg.1451"/>